<evidence type="ECO:0000313" key="1">
    <source>
        <dbReference type="EMBL" id="MPN23366.1"/>
    </source>
</evidence>
<accession>A0A645GB66</accession>
<proteinExistence type="predicted"/>
<dbReference type="AlphaFoldDB" id="A0A645GB66"/>
<comment type="caution">
    <text evidence="1">The sequence shown here is derived from an EMBL/GenBank/DDBJ whole genome shotgun (WGS) entry which is preliminary data.</text>
</comment>
<name>A0A645GB66_9ZZZZ</name>
<sequence length="99" mass="10858">MLPGTRPIQSAAIVIAAKRVTERLPDAILEREPPFFMKKMSNSIAIRITFTGNVRNLLSNGPEKNCRANPAIITAEIITISSIATFRFLSLLPAIPVQL</sequence>
<gene>
    <name evidence="1" type="ORF">SDC9_170754</name>
</gene>
<protein>
    <submittedName>
        <fullName evidence="1">Uncharacterized protein</fullName>
    </submittedName>
</protein>
<organism evidence="1">
    <name type="scientific">bioreactor metagenome</name>
    <dbReference type="NCBI Taxonomy" id="1076179"/>
    <lineage>
        <taxon>unclassified sequences</taxon>
        <taxon>metagenomes</taxon>
        <taxon>ecological metagenomes</taxon>
    </lineage>
</organism>
<reference evidence="1" key="1">
    <citation type="submission" date="2019-08" db="EMBL/GenBank/DDBJ databases">
        <authorList>
            <person name="Kucharzyk K."/>
            <person name="Murdoch R.W."/>
            <person name="Higgins S."/>
            <person name="Loffler F."/>
        </authorList>
    </citation>
    <scope>NUCLEOTIDE SEQUENCE</scope>
</reference>
<dbReference type="EMBL" id="VSSQ01071848">
    <property type="protein sequence ID" value="MPN23366.1"/>
    <property type="molecule type" value="Genomic_DNA"/>
</dbReference>